<accession>A0ABR9V2Y5</accession>
<gene>
    <name evidence="3" type="ORF">IQ215_05980</name>
</gene>
<keyword evidence="4" id="KW-1185">Reference proteome</keyword>
<evidence type="ECO:0000313" key="3">
    <source>
        <dbReference type="EMBL" id="MBE9222242.1"/>
    </source>
</evidence>
<dbReference type="PANTHER" id="PTHR22753:SF14">
    <property type="entry name" value="MONOACYLGLYCEROL_DIACYLGLYCEROL O-ACYLTRANSFERASE"/>
    <property type="match status" value="1"/>
</dbReference>
<dbReference type="GO" id="GO:0016746">
    <property type="term" value="F:acyltransferase activity"/>
    <property type="evidence" value="ECO:0007669"/>
    <property type="project" value="UniProtKB-KW"/>
</dbReference>
<dbReference type="RefSeq" id="WP_193800399.1">
    <property type="nucleotide sequence ID" value="NZ_JADEWC010000009.1"/>
</dbReference>
<evidence type="ECO:0000313" key="4">
    <source>
        <dbReference type="Proteomes" id="UP000654604"/>
    </source>
</evidence>
<dbReference type="Pfam" id="PF03982">
    <property type="entry name" value="DAGAT"/>
    <property type="match status" value="1"/>
</dbReference>
<dbReference type="EMBL" id="JADEWC010000009">
    <property type="protein sequence ID" value="MBE9222242.1"/>
    <property type="molecule type" value="Genomic_DNA"/>
</dbReference>
<sequence>MSDQQLGWSLDYRDPETIQKLMPFWDFLYKYYFQVKTDGWEYIPDSQVLFVGSHNGGLAAPDMTMMMYDWFKRFGVEKPVYGLMHPSAWKVYSAVIDLAAKCGAVVAHPKMAIRAIESGASVLVYPGGAEDVFRPYEERDKIKLVGRKAFIKLALKYSLPIVPLVSKGAHETLYVLTDLYQQAKSFHDLGWFEWILNLDPQTFPIYFGLPWGIALGPLPNIPLPNPIRTRVCPPIYFKYYGMDASKDKDYVNECYVIVEKSMQYQLDLLYQVENERFVRM</sequence>
<dbReference type="PIRSF" id="PIRSF016753">
    <property type="entry name" value="P_lipid/glycerol_ac_tran_prd"/>
    <property type="match status" value="1"/>
</dbReference>
<name>A0ABR9V2Y5_9CHRO</name>
<comment type="caution">
    <text evidence="3">The sequence shown here is derived from an EMBL/GenBank/DDBJ whole genome shotgun (WGS) entry which is preliminary data.</text>
</comment>
<evidence type="ECO:0000256" key="1">
    <source>
        <dbReference type="ARBA" id="ARBA00022679"/>
    </source>
</evidence>
<dbReference type="InterPro" id="IPR007130">
    <property type="entry name" value="DAGAT"/>
</dbReference>
<reference evidence="3 4" key="1">
    <citation type="submission" date="2020-10" db="EMBL/GenBank/DDBJ databases">
        <authorList>
            <person name="Castelo-Branco R."/>
            <person name="Eusebio N."/>
            <person name="Adriana R."/>
            <person name="Vieira A."/>
            <person name="Brugerolle De Fraissinette N."/>
            <person name="Rezende De Castro R."/>
            <person name="Schneider M.P."/>
            <person name="Vasconcelos V."/>
            <person name="Leao P.N."/>
        </authorList>
    </citation>
    <scope>NUCLEOTIDE SEQUENCE [LARGE SCALE GENOMIC DNA]</scope>
    <source>
        <strain evidence="3 4">LEGE 03274</strain>
    </source>
</reference>
<organism evidence="3 4">
    <name type="scientific">Cyanobacterium stanieri LEGE 03274</name>
    <dbReference type="NCBI Taxonomy" id="1828756"/>
    <lineage>
        <taxon>Bacteria</taxon>
        <taxon>Bacillati</taxon>
        <taxon>Cyanobacteriota</taxon>
        <taxon>Cyanophyceae</taxon>
        <taxon>Oscillatoriophycideae</taxon>
        <taxon>Chroococcales</taxon>
        <taxon>Geminocystaceae</taxon>
        <taxon>Cyanobacterium</taxon>
    </lineage>
</organism>
<evidence type="ECO:0000256" key="2">
    <source>
        <dbReference type="ARBA" id="ARBA00023315"/>
    </source>
</evidence>
<dbReference type="PANTHER" id="PTHR22753">
    <property type="entry name" value="TRANSMEMBRANE PROTEIN 68"/>
    <property type="match status" value="1"/>
</dbReference>
<dbReference type="Proteomes" id="UP000654604">
    <property type="component" value="Unassembled WGS sequence"/>
</dbReference>
<proteinExistence type="predicted"/>
<keyword evidence="1" id="KW-0808">Transferase</keyword>
<protein>
    <submittedName>
        <fullName evidence="3">Glycerol acyltransferase</fullName>
    </submittedName>
</protein>
<keyword evidence="2 3" id="KW-0012">Acyltransferase</keyword>
<dbReference type="InterPro" id="IPR016676">
    <property type="entry name" value="P_lipid/glycerol_AcTrfase_prd"/>
</dbReference>